<organism evidence="1 2">
    <name type="scientific">Cucumis sativus</name>
    <name type="common">Cucumber</name>
    <dbReference type="NCBI Taxonomy" id="3659"/>
    <lineage>
        <taxon>Eukaryota</taxon>
        <taxon>Viridiplantae</taxon>
        <taxon>Streptophyta</taxon>
        <taxon>Embryophyta</taxon>
        <taxon>Tracheophyta</taxon>
        <taxon>Spermatophyta</taxon>
        <taxon>Magnoliopsida</taxon>
        <taxon>eudicotyledons</taxon>
        <taxon>Gunneridae</taxon>
        <taxon>Pentapetalae</taxon>
        <taxon>rosids</taxon>
        <taxon>fabids</taxon>
        <taxon>Cucurbitales</taxon>
        <taxon>Cucurbitaceae</taxon>
        <taxon>Benincaseae</taxon>
        <taxon>Cucumis</taxon>
    </lineage>
</organism>
<sequence>MKERKEMEWGPKRCFNPTVTLCWVCGVLSHRLTSPFFNHPYNDTWSSPATSDGDTRNS</sequence>
<dbReference type="AlphaFoldDB" id="A0A0A0K7Z9"/>
<reference evidence="1 2" key="1">
    <citation type="journal article" date="2009" name="Nat. Genet.">
        <title>The genome of the cucumber, Cucumis sativus L.</title>
        <authorList>
            <person name="Huang S."/>
            <person name="Li R."/>
            <person name="Zhang Z."/>
            <person name="Li L."/>
            <person name="Gu X."/>
            <person name="Fan W."/>
            <person name="Lucas W.J."/>
            <person name="Wang X."/>
            <person name="Xie B."/>
            <person name="Ni P."/>
            <person name="Ren Y."/>
            <person name="Zhu H."/>
            <person name="Li J."/>
            <person name="Lin K."/>
            <person name="Jin W."/>
            <person name="Fei Z."/>
            <person name="Li G."/>
            <person name="Staub J."/>
            <person name="Kilian A."/>
            <person name="van der Vossen E.A."/>
            <person name="Wu Y."/>
            <person name="Guo J."/>
            <person name="He J."/>
            <person name="Jia Z."/>
            <person name="Ren Y."/>
            <person name="Tian G."/>
            <person name="Lu Y."/>
            <person name="Ruan J."/>
            <person name="Qian W."/>
            <person name="Wang M."/>
            <person name="Huang Q."/>
            <person name="Li B."/>
            <person name="Xuan Z."/>
            <person name="Cao J."/>
            <person name="Asan"/>
            <person name="Wu Z."/>
            <person name="Zhang J."/>
            <person name="Cai Q."/>
            <person name="Bai Y."/>
            <person name="Zhao B."/>
            <person name="Han Y."/>
            <person name="Li Y."/>
            <person name="Li X."/>
            <person name="Wang S."/>
            <person name="Shi Q."/>
            <person name="Liu S."/>
            <person name="Cho W.K."/>
            <person name="Kim J.Y."/>
            <person name="Xu Y."/>
            <person name="Heller-Uszynska K."/>
            <person name="Miao H."/>
            <person name="Cheng Z."/>
            <person name="Zhang S."/>
            <person name="Wu J."/>
            <person name="Yang Y."/>
            <person name="Kang H."/>
            <person name="Li M."/>
            <person name="Liang H."/>
            <person name="Ren X."/>
            <person name="Shi Z."/>
            <person name="Wen M."/>
            <person name="Jian M."/>
            <person name="Yang H."/>
            <person name="Zhang G."/>
            <person name="Yang Z."/>
            <person name="Chen R."/>
            <person name="Liu S."/>
            <person name="Li J."/>
            <person name="Ma L."/>
            <person name="Liu H."/>
            <person name="Zhou Y."/>
            <person name="Zhao J."/>
            <person name="Fang X."/>
            <person name="Li G."/>
            <person name="Fang L."/>
            <person name="Li Y."/>
            <person name="Liu D."/>
            <person name="Zheng H."/>
            <person name="Zhang Y."/>
            <person name="Qin N."/>
            <person name="Li Z."/>
            <person name="Yang G."/>
            <person name="Yang S."/>
            <person name="Bolund L."/>
            <person name="Kristiansen K."/>
            <person name="Zheng H."/>
            <person name="Li S."/>
            <person name="Zhang X."/>
            <person name="Yang H."/>
            <person name="Wang J."/>
            <person name="Sun R."/>
            <person name="Zhang B."/>
            <person name="Jiang S."/>
            <person name="Wang J."/>
            <person name="Du Y."/>
            <person name="Li S."/>
        </authorList>
    </citation>
    <scope>NUCLEOTIDE SEQUENCE [LARGE SCALE GENOMIC DNA]</scope>
    <source>
        <strain evidence="2">cv. 9930</strain>
    </source>
</reference>
<reference evidence="1 2" key="2">
    <citation type="journal article" date="2009" name="PLoS ONE">
        <title>An integrated genetic and cytogenetic map of the cucumber genome.</title>
        <authorList>
            <person name="Ren Y."/>
            <person name="Zhang Z."/>
            <person name="Liu J."/>
            <person name="Staub J.E."/>
            <person name="Han Y."/>
            <person name="Cheng Z."/>
            <person name="Li X."/>
            <person name="Lu J."/>
            <person name="Miao H."/>
            <person name="Kang H."/>
            <person name="Xie B."/>
            <person name="Gu X."/>
            <person name="Wang X."/>
            <person name="Du Y."/>
            <person name="Jin W."/>
            <person name="Huang S."/>
        </authorList>
    </citation>
    <scope>NUCLEOTIDE SEQUENCE [LARGE SCALE GENOMIC DNA]</scope>
    <source>
        <strain evidence="2">cv. 9930</strain>
    </source>
</reference>
<evidence type="ECO:0000313" key="1">
    <source>
        <dbReference type="EMBL" id="KGN43931.1"/>
    </source>
</evidence>
<name>A0A0A0K7Z9_CUCSA</name>
<evidence type="ECO:0000313" key="2">
    <source>
        <dbReference type="Proteomes" id="UP000029981"/>
    </source>
</evidence>
<dbReference type="Gramene" id="KGN43931">
    <property type="protein sequence ID" value="KGN43931"/>
    <property type="gene ID" value="Csa_7G073670"/>
</dbReference>
<dbReference type="Proteomes" id="UP000029981">
    <property type="component" value="Chromosome 7"/>
</dbReference>
<protein>
    <submittedName>
        <fullName evidence="1">Uncharacterized protein</fullName>
    </submittedName>
</protein>
<reference evidence="1 2" key="3">
    <citation type="journal article" date="2010" name="BMC Genomics">
        <title>Transcriptome sequencing and comparative analysis of cucumber flowers with different sex types.</title>
        <authorList>
            <person name="Guo S."/>
            <person name="Zheng Y."/>
            <person name="Joung J.G."/>
            <person name="Liu S."/>
            <person name="Zhang Z."/>
            <person name="Crasta O.R."/>
            <person name="Sobral B.W."/>
            <person name="Xu Y."/>
            <person name="Huang S."/>
            <person name="Fei Z."/>
        </authorList>
    </citation>
    <scope>NUCLEOTIDE SEQUENCE [LARGE SCALE GENOMIC DNA]</scope>
    <source>
        <strain evidence="2">cv. 9930</strain>
    </source>
</reference>
<reference evidence="1 2" key="4">
    <citation type="journal article" date="2011" name="BMC Genomics">
        <title>RNA-Seq improves annotation of protein-coding genes in the cucumber genome.</title>
        <authorList>
            <person name="Li Z."/>
            <person name="Zhang Z."/>
            <person name="Yan P."/>
            <person name="Huang S."/>
            <person name="Fei Z."/>
            <person name="Lin K."/>
        </authorList>
    </citation>
    <scope>NUCLEOTIDE SEQUENCE [LARGE SCALE GENOMIC DNA]</scope>
    <source>
        <strain evidence="2">cv. 9930</strain>
    </source>
</reference>
<gene>
    <name evidence="1" type="ORF">Csa_7G073670</name>
</gene>
<dbReference type="EMBL" id="CM002928">
    <property type="protein sequence ID" value="KGN43931.1"/>
    <property type="molecule type" value="Genomic_DNA"/>
</dbReference>
<keyword evidence="2" id="KW-1185">Reference proteome</keyword>
<accession>A0A0A0K7Z9</accession>
<proteinExistence type="predicted"/>